<sequence>MTGHLFPDDLLQAQIDWYAACRRLATASGKDYTVLRRRLITLSRQIAAHPYWATPRGASPAARMALKQAAWDTAT</sequence>
<evidence type="ECO:0000313" key="1">
    <source>
        <dbReference type="EMBL" id="NGO80276.1"/>
    </source>
</evidence>
<evidence type="ECO:0000313" key="2">
    <source>
        <dbReference type="Proteomes" id="UP000481109"/>
    </source>
</evidence>
<proteinExistence type="predicted"/>
<gene>
    <name evidence="1" type="ORF">G6045_32135</name>
</gene>
<name>A0A6G4XRQ6_9ACTN</name>
<comment type="caution">
    <text evidence="1">The sequence shown here is derived from an EMBL/GenBank/DDBJ whole genome shotgun (WGS) entry which is preliminary data.</text>
</comment>
<organism evidence="1 2">
    <name type="scientific">Streptomyces mesophilus</name>
    <dbReference type="NCBI Taxonomy" id="1775132"/>
    <lineage>
        <taxon>Bacteria</taxon>
        <taxon>Bacillati</taxon>
        <taxon>Actinomycetota</taxon>
        <taxon>Actinomycetes</taxon>
        <taxon>Kitasatosporales</taxon>
        <taxon>Streptomycetaceae</taxon>
        <taxon>Streptomyces</taxon>
    </lineage>
</organism>
<reference evidence="1 2" key="1">
    <citation type="submission" date="2020-02" db="EMBL/GenBank/DDBJ databases">
        <title>Whole-genome analyses of novel actinobacteria.</title>
        <authorList>
            <person name="Sahin N."/>
            <person name="Tokatli A."/>
        </authorList>
    </citation>
    <scope>NUCLEOTIDE SEQUENCE [LARGE SCALE GENOMIC DNA]</scope>
    <source>
        <strain evidence="1 2">YC504</strain>
    </source>
</reference>
<dbReference type="AlphaFoldDB" id="A0A6G4XRQ6"/>
<protein>
    <submittedName>
        <fullName evidence="1">Uncharacterized protein</fullName>
    </submittedName>
</protein>
<dbReference type="RefSeq" id="WP_165335703.1">
    <property type="nucleotide sequence ID" value="NZ_JAAKZW010000205.1"/>
</dbReference>
<accession>A0A6G4XRQ6</accession>
<dbReference type="EMBL" id="JAAKZW010000205">
    <property type="protein sequence ID" value="NGO80276.1"/>
    <property type="molecule type" value="Genomic_DNA"/>
</dbReference>
<dbReference type="Proteomes" id="UP000481109">
    <property type="component" value="Unassembled WGS sequence"/>
</dbReference>
<keyword evidence="2" id="KW-1185">Reference proteome</keyword>